<evidence type="ECO:0000313" key="2">
    <source>
        <dbReference type="EMBL" id="VHO04442.1"/>
    </source>
</evidence>
<evidence type="ECO:0000256" key="1">
    <source>
        <dbReference type="SAM" id="SignalP"/>
    </source>
</evidence>
<feature type="signal peptide" evidence="1">
    <location>
        <begin position="1"/>
        <end position="22"/>
    </location>
</feature>
<organism evidence="2">
    <name type="scientific">Rheinheimera sp. BAL341</name>
    <dbReference type="NCBI Taxonomy" id="1708203"/>
    <lineage>
        <taxon>Bacteria</taxon>
        <taxon>Pseudomonadati</taxon>
        <taxon>Pseudomonadota</taxon>
        <taxon>Gammaproteobacteria</taxon>
        <taxon>Chromatiales</taxon>
        <taxon>Chromatiaceae</taxon>
        <taxon>Rheinheimera</taxon>
    </lineage>
</organism>
<dbReference type="AlphaFoldDB" id="A0A486XQ76"/>
<reference evidence="2" key="1">
    <citation type="submission" date="2019-04" db="EMBL/GenBank/DDBJ databases">
        <authorList>
            <person name="Brambilla D."/>
        </authorList>
    </citation>
    <scope>NUCLEOTIDE SEQUENCE</scope>
    <source>
        <strain evidence="2">BAL1</strain>
    </source>
</reference>
<protein>
    <submittedName>
        <fullName evidence="2">Uncharacterized protein</fullName>
    </submittedName>
</protein>
<accession>A0A486XQ76</accession>
<gene>
    <name evidence="2" type="ORF">BAL341_1858</name>
</gene>
<proteinExistence type="predicted"/>
<feature type="chain" id="PRO_5019811129" evidence="1">
    <location>
        <begin position="23"/>
        <end position="308"/>
    </location>
</feature>
<sequence>MKTSACYWFFLACIIICTSSNAEQFEVWSKLEVTAELPLPYGKTSVAFYNETRVLNQVGISTQSGQWMFTHPDLNYIPISSLIFIDVIPFQNNCASFQQNCISFGWFVGKPQYITFDDGTRTGFSLHVDLKITDKGDFDLKVDDMYQDALKMQKFLAEPKKSSSETPSLDDQGNANFSSLSNFSLPNYYYGSRSFYYELPAGMGSLTIKNNFIDQVITDYKLELSSGDSVNLTNAIKERGLQFSYFSSPLVSVDRMGHIFTVVVPCLLNDPEDETHYTAARFTIASNSVISTSFVKQDTQYRVCELKD</sequence>
<name>A0A486XQ76_9GAMM</name>
<keyword evidence="1" id="KW-0732">Signal</keyword>
<dbReference type="EMBL" id="CAAJGR010000100">
    <property type="protein sequence ID" value="VHO04442.1"/>
    <property type="molecule type" value="Genomic_DNA"/>
</dbReference>